<dbReference type="InterPro" id="IPR012340">
    <property type="entry name" value="NA-bd_OB-fold"/>
</dbReference>
<dbReference type="GO" id="GO:0006298">
    <property type="term" value="P:mismatch repair"/>
    <property type="evidence" value="ECO:0007669"/>
    <property type="project" value="TreeGrafter"/>
</dbReference>
<comment type="subcellular location">
    <subcellularLocation>
        <location evidence="1">Nucleus</location>
    </subcellularLocation>
</comment>
<dbReference type="GO" id="GO:0005662">
    <property type="term" value="C:DNA replication factor A complex"/>
    <property type="evidence" value="ECO:0007669"/>
    <property type="project" value="TreeGrafter"/>
</dbReference>
<name>A0AAW1LEF1_POPJA</name>
<dbReference type="PANTHER" id="PTHR15114">
    <property type="entry name" value="REPLICATION PROTEIN A3"/>
    <property type="match status" value="1"/>
</dbReference>
<organism evidence="4 5">
    <name type="scientific">Popillia japonica</name>
    <name type="common">Japanese beetle</name>
    <dbReference type="NCBI Taxonomy" id="7064"/>
    <lineage>
        <taxon>Eukaryota</taxon>
        <taxon>Metazoa</taxon>
        <taxon>Ecdysozoa</taxon>
        <taxon>Arthropoda</taxon>
        <taxon>Hexapoda</taxon>
        <taxon>Insecta</taxon>
        <taxon>Pterygota</taxon>
        <taxon>Neoptera</taxon>
        <taxon>Endopterygota</taxon>
        <taxon>Coleoptera</taxon>
        <taxon>Polyphaga</taxon>
        <taxon>Scarabaeiformia</taxon>
        <taxon>Scarabaeidae</taxon>
        <taxon>Rutelinae</taxon>
        <taxon>Popillia</taxon>
    </lineage>
</organism>
<comment type="caution">
    <text evidence="4">The sequence shown here is derived from an EMBL/GenBank/DDBJ whole genome shotgun (WGS) entry which is preliminary data.</text>
</comment>
<evidence type="ECO:0000256" key="1">
    <source>
        <dbReference type="ARBA" id="ARBA00004123"/>
    </source>
</evidence>
<dbReference type="GO" id="GO:0003697">
    <property type="term" value="F:single-stranded DNA binding"/>
    <property type="evidence" value="ECO:0007669"/>
    <property type="project" value="TreeGrafter"/>
</dbReference>
<dbReference type="AlphaFoldDB" id="A0AAW1LEF1"/>
<dbReference type="Proteomes" id="UP001458880">
    <property type="component" value="Unassembled WGS sequence"/>
</dbReference>
<dbReference type="FunFam" id="2.40.50.140:FF:000395">
    <property type="entry name" value="Replication protein A3"/>
    <property type="match status" value="1"/>
</dbReference>
<comment type="similarity">
    <text evidence="2">Belongs to the replication factor A protein 3 family.</text>
</comment>
<dbReference type="PANTHER" id="PTHR15114:SF1">
    <property type="entry name" value="REPLICATION PROTEIN A 14 KDA SUBUNIT"/>
    <property type="match status" value="1"/>
</dbReference>
<dbReference type="GO" id="GO:0000724">
    <property type="term" value="P:double-strand break repair via homologous recombination"/>
    <property type="evidence" value="ECO:0007669"/>
    <property type="project" value="TreeGrafter"/>
</dbReference>
<dbReference type="GO" id="GO:0006284">
    <property type="term" value="P:base-excision repair"/>
    <property type="evidence" value="ECO:0007669"/>
    <property type="project" value="TreeGrafter"/>
</dbReference>
<evidence type="ECO:0000256" key="2">
    <source>
        <dbReference type="ARBA" id="ARBA00009761"/>
    </source>
</evidence>
<proteinExistence type="inferred from homology"/>
<gene>
    <name evidence="4" type="ORF">QE152_g13550</name>
</gene>
<dbReference type="GO" id="GO:0003684">
    <property type="term" value="F:damaged DNA binding"/>
    <property type="evidence" value="ECO:0007669"/>
    <property type="project" value="TreeGrafter"/>
</dbReference>
<keyword evidence="3" id="KW-0539">Nucleus</keyword>
<dbReference type="SUPFAM" id="SSF50249">
    <property type="entry name" value="Nucleic acid-binding proteins"/>
    <property type="match status" value="1"/>
</dbReference>
<evidence type="ECO:0000313" key="4">
    <source>
        <dbReference type="EMBL" id="KAK9731568.1"/>
    </source>
</evidence>
<sequence>METENIREIVNGQQLPQFIGKKVSVTGLVTNVNPNCITFDITTSDNKTVKVNLKKPYTDLLEGYVEVHGTAQSSVIICDEVIQFSDPASKEFDVAAHNTLCQLLHTVPDLWRTEKYVAAHNTLCQLLHTVPDLWRTEKY</sequence>
<dbReference type="GO" id="GO:0006289">
    <property type="term" value="P:nucleotide-excision repair"/>
    <property type="evidence" value="ECO:0007669"/>
    <property type="project" value="TreeGrafter"/>
</dbReference>
<dbReference type="CDD" id="cd04479">
    <property type="entry name" value="RPA3"/>
    <property type="match status" value="1"/>
</dbReference>
<dbReference type="Pfam" id="PF08661">
    <property type="entry name" value="Rep_fac-A_3"/>
    <property type="match status" value="1"/>
</dbReference>
<evidence type="ECO:0000313" key="5">
    <source>
        <dbReference type="Proteomes" id="UP001458880"/>
    </source>
</evidence>
<dbReference type="InterPro" id="IPR013970">
    <property type="entry name" value="Rfa2"/>
</dbReference>
<keyword evidence="5" id="KW-1185">Reference proteome</keyword>
<accession>A0AAW1LEF1</accession>
<evidence type="ECO:0000256" key="3">
    <source>
        <dbReference type="ARBA" id="ARBA00023242"/>
    </source>
</evidence>
<dbReference type="GO" id="GO:0035861">
    <property type="term" value="C:site of double-strand break"/>
    <property type="evidence" value="ECO:0007669"/>
    <property type="project" value="TreeGrafter"/>
</dbReference>
<dbReference type="Gene3D" id="2.40.50.140">
    <property type="entry name" value="Nucleic acid-binding proteins"/>
    <property type="match status" value="1"/>
</dbReference>
<reference evidence="4 5" key="1">
    <citation type="journal article" date="2024" name="BMC Genomics">
        <title>De novo assembly and annotation of Popillia japonica's genome with initial clues to its potential as an invasive pest.</title>
        <authorList>
            <person name="Cucini C."/>
            <person name="Boschi S."/>
            <person name="Funari R."/>
            <person name="Cardaioli E."/>
            <person name="Iannotti N."/>
            <person name="Marturano G."/>
            <person name="Paoli F."/>
            <person name="Bruttini M."/>
            <person name="Carapelli A."/>
            <person name="Frati F."/>
            <person name="Nardi F."/>
        </authorList>
    </citation>
    <scope>NUCLEOTIDE SEQUENCE [LARGE SCALE GENOMIC DNA]</scope>
    <source>
        <strain evidence="4">DMR45628</strain>
    </source>
</reference>
<dbReference type="GO" id="GO:0006260">
    <property type="term" value="P:DNA replication"/>
    <property type="evidence" value="ECO:0007669"/>
    <property type="project" value="InterPro"/>
</dbReference>
<dbReference type="EMBL" id="JASPKY010000130">
    <property type="protein sequence ID" value="KAK9731568.1"/>
    <property type="molecule type" value="Genomic_DNA"/>
</dbReference>
<protein>
    <submittedName>
        <fullName evidence="4">Replication factor A protein 3</fullName>
    </submittedName>
</protein>